<evidence type="ECO:0000256" key="1">
    <source>
        <dbReference type="ARBA" id="ARBA00007626"/>
    </source>
</evidence>
<feature type="repeat" description="PPR" evidence="3">
    <location>
        <begin position="165"/>
        <end position="199"/>
    </location>
</feature>
<keyword evidence="5" id="KW-1185">Reference proteome</keyword>
<dbReference type="GeneID" id="17040191"/>
<proteinExistence type="inferred from homology"/>
<evidence type="ECO:0000313" key="4">
    <source>
        <dbReference type="EMBL" id="EIE22205.1"/>
    </source>
</evidence>
<gene>
    <name evidence="4" type="ORF">COCSUDRAFT_55901</name>
</gene>
<dbReference type="Pfam" id="PF01535">
    <property type="entry name" value="PPR"/>
    <property type="match status" value="4"/>
</dbReference>
<organism evidence="4 5">
    <name type="scientific">Coccomyxa subellipsoidea (strain C-169)</name>
    <name type="common">Green microalga</name>
    <dbReference type="NCBI Taxonomy" id="574566"/>
    <lineage>
        <taxon>Eukaryota</taxon>
        <taxon>Viridiplantae</taxon>
        <taxon>Chlorophyta</taxon>
        <taxon>core chlorophytes</taxon>
        <taxon>Trebouxiophyceae</taxon>
        <taxon>Trebouxiophyceae incertae sedis</taxon>
        <taxon>Coccomyxaceae</taxon>
        <taxon>Coccomyxa</taxon>
        <taxon>Coccomyxa subellipsoidea</taxon>
    </lineage>
</organism>
<dbReference type="EMBL" id="AGSI01000010">
    <property type="protein sequence ID" value="EIE22205.1"/>
    <property type="molecule type" value="Genomic_DNA"/>
</dbReference>
<dbReference type="PROSITE" id="PS51375">
    <property type="entry name" value="PPR"/>
    <property type="match status" value="8"/>
</dbReference>
<feature type="repeat" description="PPR" evidence="3">
    <location>
        <begin position="129"/>
        <end position="164"/>
    </location>
</feature>
<keyword evidence="2" id="KW-0677">Repeat</keyword>
<dbReference type="Gene3D" id="1.25.40.10">
    <property type="entry name" value="Tetratricopeptide repeat domain"/>
    <property type="match status" value="3"/>
</dbReference>
<feature type="repeat" description="PPR" evidence="3">
    <location>
        <begin position="342"/>
        <end position="372"/>
    </location>
</feature>
<feature type="repeat" description="PPR" evidence="3">
    <location>
        <begin position="272"/>
        <end position="306"/>
    </location>
</feature>
<dbReference type="PANTHER" id="PTHR47447:SF17">
    <property type="entry name" value="OS12G0638900 PROTEIN"/>
    <property type="match status" value="1"/>
</dbReference>
<dbReference type="AlphaFoldDB" id="I0YUY6"/>
<accession>I0YUY6</accession>
<evidence type="ECO:0000256" key="3">
    <source>
        <dbReference type="PROSITE-ProRule" id="PRU00708"/>
    </source>
</evidence>
<feature type="repeat" description="PPR" evidence="3">
    <location>
        <begin position="386"/>
        <end position="420"/>
    </location>
</feature>
<feature type="repeat" description="PPR" evidence="3">
    <location>
        <begin position="421"/>
        <end position="455"/>
    </location>
</feature>
<evidence type="ECO:0000256" key="2">
    <source>
        <dbReference type="ARBA" id="ARBA00022737"/>
    </source>
</evidence>
<dbReference type="PANTHER" id="PTHR47447">
    <property type="entry name" value="OS03G0856100 PROTEIN"/>
    <property type="match status" value="1"/>
</dbReference>
<reference evidence="4 5" key="1">
    <citation type="journal article" date="2012" name="Genome Biol.">
        <title>The genome of the polar eukaryotic microalga coccomyxa subellipsoidea reveals traits of cold adaptation.</title>
        <authorList>
            <person name="Blanc G."/>
            <person name="Agarkova I."/>
            <person name="Grimwood J."/>
            <person name="Kuo A."/>
            <person name="Brueggeman A."/>
            <person name="Dunigan D."/>
            <person name="Gurnon J."/>
            <person name="Ladunga I."/>
            <person name="Lindquist E."/>
            <person name="Lucas S."/>
            <person name="Pangilinan J."/>
            <person name="Proschold T."/>
            <person name="Salamov A."/>
            <person name="Schmutz J."/>
            <person name="Weeks D."/>
            <person name="Yamada T."/>
            <person name="Claverie J.M."/>
            <person name="Grigoriev I."/>
            <person name="Van Etten J."/>
            <person name="Lomsadze A."/>
            <person name="Borodovsky M."/>
        </authorList>
    </citation>
    <scope>NUCLEOTIDE SEQUENCE [LARGE SCALE GENOMIC DNA]</scope>
    <source>
        <strain evidence="4 5">C-169</strain>
    </source>
</reference>
<dbReference type="InterPro" id="IPR002885">
    <property type="entry name" value="PPR_rpt"/>
</dbReference>
<feature type="repeat" description="PPR" evidence="3">
    <location>
        <begin position="94"/>
        <end position="128"/>
    </location>
</feature>
<dbReference type="RefSeq" id="XP_005646749.1">
    <property type="nucleotide sequence ID" value="XM_005646692.1"/>
</dbReference>
<dbReference type="Pfam" id="PF13812">
    <property type="entry name" value="PPR_3"/>
    <property type="match status" value="1"/>
</dbReference>
<dbReference type="eggNOG" id="KOG4197">
    <property type="taxonomic scope" value="Eukaryota"/>
</dbReference>
<comment type="caution">
    <text evidence="4">The sequence shown here is derived from an EMBL/GenBank/DDBJ whole genome shotgun (WGS) entry which is preliminary data.</text>
</comment>
<dbReference type="STRING" id="574566.I0YUY6"/>
<dbReference type="InterPro" id="IPR011990">
    <property type="entry name" value="TPR-like_helical_dom_sf"/>
</dbReference>
<dbReference type="Pfam" id="PF13041">
    <property type="entry name" value="PPR_2"/>
    <property type="match status" value="2"/>
</dbReference>
<sequence>MLVGLPQGASVSRVLEGQMLCSKQITRLLSWLGHEGRFDLALAAFDWLDSCPEYTTADRFLYTRLLSMSARQPNGAVKALEFFDRMCAARIRPDVVAFNAAIGAAGKAGDWERVLRLYADMQQSGVKPDVWTFSALTAACQACGNRWKDALKFLDQMESSGIKGNVVLYTTLMNVCRRGGQPERAMAIFRTMETDGVQLDVVAYNQAMASCSWEQAWSCFNVMRRAGVQPNTRSYNALLAACERDGEADRALEAFARMEREAAKTYGYVEPSAVTYNTLISACGKAGKYAEALEVAAVMRTRGHTPDSFTICSLVSAAGGAGEWRSALATFQEFCAAGGRPNAAAYNALIRALGQGGQPARALAVFNGMRSELPPAPGRAPAPPPNARSWAAAIGACRACGRWRDVLRLYQDMCDSGLAPDGHTLQSVISACERAGAWEEADAVFQRMEQAGLLADMDGLALATRRVLYALPTLVAGPLMTTAHLAVDSGRAARRWINRPPPATAE</sequence>
<name>I0YUY6_COCSC</name>
<dbReference type="OrthoDB" id="185373at2759"/>
<comment type="similarity">
    <text evidence="1">Belongs to the PPR family. P subfamily.</text>
</comment>
<protein>
    <submittedName>
        <fullName evidence="4">TPR-like protein</fullName>
    </submittedName>
</protein>
<dbReference type="KEGG" id="csl:COCSUDRAFT_55901"/>
<evidence type="ECO:0000313" key="5">
    <source>
        <dbReference type="Proteomes" id="UP000007264"/>
    </source>
</evidence>
<dbReference type="Proteomes" id="UP000007264">
    <property type="component" value="Unassembled WGS sequence"/>
</dbReference>
<feature type="repeat" description="PPR" evidence="3">
    <location>
        <begin position="231"/>
        <end position="265"/>
    </location>
</feature>
<dbReference type="NCBIfam" id="TIGR00756">
    <property type="entry name" value="PPR"/>
    <property type="match status" value="6"/>
</dbReference>